<dbReference type="GO" id="GO:0003684">
    <property type="term" value="F:damaged DNA binding"/>
    <property type="evidence" value="ECO:0007669"/>
    <property type="project" value="UniProtKB-UniRule"/>
</dbReference>
<dbReference type="InterPro" id="IPR036187">
    <property type="entry name" value="DNA_mismatch_repair_MutS_sf"/>
</dbReference>
<sequence>MSGLSPMMRHYLQVKEQYKDCVLFYRLGDFYEMFFEDAKEVSQLLDLTLTGRDCGLEERAPMCGIPYHAADNYIARLVALGKKVAICEQLTEPTPGRGMVERDVIRVVSAGTLIEENLLDEKKNNYIACAFREGSACALAWADITTGEFCARDFSGEDTLPSCLEYLVKLSPAEVICNDGMLLGSKGAPALRALPAFSCYVPWAFSPRHAEKDLLEQLGCKTLESFGIADLPAVISACGALIEYLRETQKHALRIIDGVRLVKEGETMMLDNTAIADLELVRTLGDGKKRGSLLWLLDKTRTAMGARLMHRLVLNPLRKKEEIEYRLDGVEELFAATVIRIGIADTLKGIRDIERIAGKISNNNLTPRDCEGLAQSLSLIPNLKFQLSGFSSRAIADINASLGDFSALCDLLQRAFVENPPVGTKEGGFIRAGYSKELDELRDARDNGARMIGEMEAREREGTGIKNLRIKYNRVFGYTIEVTNSFLDKVPYNYQRRQTLAGAERYVTDELKQLEERILTSSEKSLRLEAELFEGVKATLSQQLGRLKALAGAVAMLDCLTALASLARESNYCRPRILPEGGQLLISEGRHPVVEALSKERFVPNDTQLGGDTTTMVITGPNMAGKSTYMRQTALIVLLAHLGSFVPARAAEIPVVDRIFTRVGASDNLILDQSTFMVEMTEVATIIRAATQNSLLILDEVGRGTSTFDGLSIAWAVLEYLTGHIRAKTLFATHYHELTELEGKIGGVKNYKVTVRETAGGIIFLRKIVRGGANKSFGIEVARLAGIPADVTSRAKEILKKLEKNDIARTAVRTQAAEPSVSEAERILSEIDMNTLSPMQAFSLLSDLVEKVKNKQGQQG</sequence>
<dbReference type="Pfam" id="PF05190">
    <property type="entry name" value="MutS_IV"/>
    <property type="match status" value="1"/>
</dbReference>
<reference evidence="12" key="2">
    <citation type="submission" date="2021-04" db="EMBL/GenBank/DDBJ databases">
        <authorList>
            <person name="Gilroy R."/>
        </authorList>
    </citation>
    <scope>NUCLEOTIDE SEQUENCE</scope>
    <source>
        <strain evidence="12">2189</strain>
    </source>
</reference>
<protein>
    <recommendedName>
        <fullName evidence="2 9">DNA mismatch repair protein MutS</fullName>
    </recommendedName>
</protein>
<dbReference type="PANTHER" id="PTHR11361">
    <property type="entry name" value="DNA MISMATCH REPAIR PROTEIN MUTS FAMILY MEMBER"/>
    <property type="match status" value="1"/>
</dbReference>
<dbReference type="FunFam" id="3.40.50.300:FF:000870">
    <property type="entry name" value="MutS protein homolog 4"/>
    <property type="match status" value="1"/>
</dbReference>
<dbReference type="HAMAP" id="MF_00096">
    <property type="entry name" value="MutS"/>
    <property type="match status" value="1"/>
</dbReference>
<evidence type="ECO:0000256" key="8">
    <source>
        <dbReference type="ARBA" id="ARBA00024647"/>
    </source>
</evidence>
<dbReference type="InterPro" id="IPR007695">
    <property type="entry name" value="DNA_mismatch_repair_MutS-lik_N"/>
</dbReference>
<dbReference type="Pfam" id="PF05192">
    <property type="entry name" value="MutS_III"/>
    <property type="match status" value="1"/>
</dbReference>
<keyword evidence="7 9" id="KW-0234">DNA repair</keyword>
<dbReference type="Gene3D" id="3.40.1170.10">
    <property type="entry name" value="DNA repair protein MutS, domain I"/>
    <property type="match status" value="1"/>
</dbReference>
<dbReference type="Gene3D" id="3.30.420.110">
    <property type="entry name" value="MutS, connector domain"/>
    <property type="match status" value="1"/>
</dbReference>
<evidence type="ECO:0000256" key="10">
    <source>
        <dbReference type="RuleBase" id="RU003756"/>
    </source>
</evidence>
<dbReference type="InterPro" id="IPR016151">
    <property type="entry name" value="DNA_mismatch_repair_MutS_N"/>
</dbReference>
<dbReference type="AlphaFoldDB" id="A0A9D1W1W9"/>
<dbReference type="InterPro" id="IPR027417">
    <property type="entry name" value="P-loop_NTPase"/>
</dbReference>
<dbReference type="InterPro" id="IPR017261">
    <property type="entry name" value="DNA_mismatch_repair_MutS/MSH"/>
</dbReference>
<dbReference type="InterPro" id="IPR007861">
    <property type="entry name" value="DNA_mismatch_repair_MutS_clamp"/>
</dbReference>
<dbReference type="InterPro" id="IPR045076">
    <property type="entry name" value="MutS"/>
</dbReference>
<reference evidence="12" key="1">
    <citation type="journal article" date="2021" name="PeerJ">
        <title>Extensive microbial diversity within the chicken gut microbiome revealed by metagenomics and culture.</title>
        <authorList>
            <person name="Gilroy R."/>
            <person name="Ravi A."/>
            <person name="Getino M."/>
            <person name="Pursley I."/>
            <person name="Horton D.L."/>
            <person name="Alikhan N.F."/>
            <person name="Baker D."/>
            <person name="Gharbi K."/>
            <person name="Hall N."/>
            <person name="Watson M."/>
            <person name="Adriaenssens E.M."/>
            <person name="Foster-Nyarko E."/>
            <person name="Jarju S."/>
            <person name="Secka A."/>
            <person name="Antonio M."/>
            <person name="Oren A."/>
            <person name="Chaudhuri R.R."/>
            <person name="La Ragione R."/>
            <person name="Hildebrand F."/>
            <person name="Pallen M.J."/>
        </authorList>
    </citation>
    <scope>NUCLEOTIDE SEQUENCE</scope>
    <source>
        <strain evidence="12">2189</strain>
    </source>
</reference>
<dbReference type="InterPro" id="IPR007860">
    <property type="entry name" value="DNA_mmatch_repair_MutS_con_dom"/>
</dbReference>
<evidence type="ECO:0000256" key="1">
    <source>
        <dbReference type="ARBA" id="ARBA00006271"/>
    </source>
</evidence>
<dbReference type="Proteomes" id="UP000886847">
    <property type="component" value="Unassembled WGS sequence"/>
</dbReference>
<keyword evidence="3 9" id="KW-0547">Nucleotide-binding</keyword>
<comment type="similarity">
    <text evidence="1 9 10">Belongs to the DNA mismatch repair MutS family.</text>
</comment>
<dbReference type="SUPFAM" id="SSF52540">
    <property type="entry name" value="P-loop containing nucleoside triphosphate hydrolases"/>
    <property type="match status" value="1"/>
</dbReference>
<evidence type="ECO:0000256" key="3">
    <source>
        <dbReference type="ARBA" id="ARBA00022741"/>
    </source>
</evidence>
<dbReference type="Gene3D" id="3.40.50.300">
    <property type="entry name" value="P-loop containing nucleotide triphosphate hydrolases"/>
    <property type="match status" value="1"/>
</dbReference>
<dbReference type="SMART" id="SM00533">
    <property type="entry name" value="MUTSd"/>
    <property type="match status" value="1"/>
</dbReference>
<dbReference type="SMART" id="SM00534">
    <property type="entry name" value="MUTSac"/>
    <property type="match status" value="1"/>
</dbReference>
<dbReference type="Pfam" id="PF05188">
    <property type="entry name" value="MutS_II"/>
    <property type="match status" value="1"/>
</dbReference>
<dbReference type="SUPFAM" id="SSF55271">
    <property type="entry name" value="DNA repair protein MutS, domain I"/>
    <property type="match status" value="1"/>
</dbReference>
<dbReference type="NCBIfam" id="TIGR01070">
    <property type="entry name" value="mutS1"/>
    <property type="match status" value="1"/>
</dbReference>
<evidence type="ECO:0000259" key="11">
    <source>
        <dbReference type="PROSITE" id="PS00486"/>
    </source>
</evidence>
<dbReference type="GO" id="GO:0140664">
    <property type="term" value="F:ATP-dependent DNA damage sensor activity"/>
    <property type="evidence" value="ECO:0007669"/>
    <property type="project" value="InterPro"/>
</dbReference>
<dbReference type="InterPro" id="IPR036678">
    <property type="entry name" value="MutS_con_dom_sf"/>
</dbReference>
<evidence type="ECO:0000313" key="13">
    <source>
        <dbReference type="Proteomes" id="UP000886847"/>
    </source>
</evidence>
<dbReference type="PIRSF" id="PIRSF037677">
    <property type="entry name" value="DNA_mis_repair_Msh6"/>
    <property type="match status" value="1"/>
</dbReference>
<organism evidence="12 13">
    <name type="scientific">Candidatus Borkfalkia faecavium</name>
    <dbReference type="NCBI Taxonomy" id="2838508"/>
    <lineage>
        <taxon>Bacteria</taxon>
        <taxon>Bacillati</taxon>
        <taxon>Bacillota</taxon>
        <taxon>Clostridia</taxon>
        <taxon>Christensenellales</taxon>
        <taxon>Christensenellaceae</taxon>
        <taxon>Candidatus Borkfalkia</taxon>
    </lineage>
</organism>
<dbReference type="Gene3D" id="1.10.1420.10">
    <property type="match status" value="2"/>
</dbReference>
<comment type="caution">
    <text evidence="12">The sequence shown here is derived from an EMBL/GenBank/DDBJ whole genome shotgun (WGS) entry which is preliminary data.</text>
</comment>
<dbReference type="PROSITE" id="PS00486">
    <property type="entry name" value="DNA_MISMATCH_REPAIR_2"/>
    <property type="match status" value="1"/>
</dbReference>
<keyword evidence="4 9" id="KW-0227">DNA damage</keyword>
<feature type="domain" description="DNA mismatch repair proteins mutS family" evidence="11">
    <location>
        <begin position="694"/>
        <end position="710"/>
    </location>
</feature>
<gene>
    <name evidence="9 12" type="primary">mutS</name>
    <name evidence="12" type="ORF">H9851_06355</name>
</gene>
<dbReference type="NCBIfam" id="NF003810">
    <property type="entry name" value="PRK05399.1"/>
    <property type="match status" value="1"/>
</dbReference>
<keyword evidence="5 9" id="KW-0067">ATP-binding</keyword>
<evidence type="ECO:0000256" key="2">
    <source>
        <dbReference type="ARBA" id="ARBA00021982"/>
    </source>
</evidence>
<dbReference type="FunFam" id="3.40.1170.10:FF:000001">
    <property type="entry name" value="DNA mismatch repair protein MutS"/>
    <property type="match status" value="1"/>
</dbReference>
<dbReference type="Pfam" id="PF00488">
    <property type="entry name" value="MutS_V"/>
    <property type="match status" value="1"/>
</dbReference>
<evidence type="ECO:0000256" key="6">
    <source>
        <dbReference type="ARBA" id="ARBA00023125"/>
    </source>
</evidence>
<accession>A0A9D1W1W9</accession>
<dbReference type="Pfam" id="PF01624">
    <property type="entry name" value="MutS_I"/>
    <property type="match status" value="1"/>
</dbReference>
<name>A0A9D1W1W9_9FIRM</name>
<evidence type="ECO:0000256" key="9">
    <source>
        <dbReference type="HAMAP-Rule" id="MF_00096"/>
    </source>
</evidence>
<keyword evidence="6 9" id="KW-0238">DNA-binding</keyword>
<evidence type="ECO:0000256" key="5">
    <source>
        <dbReference type="ARBA" id="ARBA00022840"/>
    </source>
</evidence>
<dbReference type="GO" id="GO:0006298">
    <property type="term" value="P:mismatch repair"/>
    <property type="evidence" value="ECO:0007669"/>
    <property type="project" value="UniProtKB-UniRule"/>
</dbReference>
<evidence type="ECO:0000256" key="4">
    <source>
        <dbReference type="ARBA" id="ARBA00022763"/>
    </source>
</evidence>
<evidence type="ECO:0000313" key="12">
    <source>
        <dbReference type="EMBL" id="HIX50884.1"/>
    </source>
</evidence>
<dbReference type="GO" id="GO:0005829">
    <property type="term" value="C:cytosol"/>
    <property type="evidence" value="ECO:0007669"/>
    <property type="project" value="TreeGrafter"/>
</dbReference>
<dbReference type="InterPro" id="IPR005748">
    <property type="entry name" value="DNA_mismatch_repair_MutS"/>
</dbReference>
<feature type="binding site" evidence="9">
    <location>
        <begin position="620"/>
        <end position="627"/>
    </location>
    <ligand>
        <name>ATP</name>
        <dbReference type="ChEBI" id="CHEBI:30616"/>
    </ligand>
</feature>
<dbReference type="InterPro" id="IPR007696">
    <property type="entry name" value="DNA_mismatch_repair_MutS_core"/>
</dbReference>
<comment type="function">
    <text evidence="8 9">This protein is involved in the repair of mismatches in DNA. It is possible that it carries out the mismatch recognition step. This protein has a weak ATPase activity.</text>
</comment>
<dbReference type="GO" id="GO:0030983">
    <property type="term" value="F:mismatched DNA binding"/>
    <property type="evidence" value="ECO:0007669"/>
    <property type="project" value="InterPro"/>
</dbReference>
<dbReference type="EMBL" id="DXEW01000030">
    <property type="protein sequence ID" value="HIX50884.1"/>
    <property type="molecule type" value="Genomic_DNA"/>
</dbReference>
<dbReference type="InterPro" id="IPR000432">
    <property type="entry name" value="DNA_mismatch_repair_MutS_C"/>
</dbReference>
<proteinExistence type="inferred from homology"/>
<dbReference type="PANTHER" id="PTHR11361:SF34">
    <property type="entry name" value="DNA MISMATCH REPAIR PROTEIN MSH1, MITOCHONDRIAL"/>
    <property type="match status" value="1"/>
</dbReference>
<dbReference type="GO" id="GO:0005524">
    <property type="term" value="F:ATP binding"/>
    <property type="evidence" value="ECO:0007669"/>
    <property type="project" value="UniProtKB-UniRule"/>
</dbReference>
<dbReference type="SUPFAM" id="SSF48334">
    <property type="entry name" value="DNA repair protein MutS, domain III"/>
    <property type="match status" value="1"/>
</dbReference>
<dbReference type="SUPFAM" id="SSF53150">
    <property type="entry name" value="DNA repair protein MutS, domain II"/>
    <property type="match status" value="1"/>
</dbReference>
<dbReference type="CDD" id="cd03284">
    <property type="entry name" value="ABC_MutS1"/>
    <property type="match status" value="1"/>
</dbReference>
<evidence type="ECO:0000256" key="7">
    <source>
        <dbReference type="ARBA" id="ARBA00023204"/>
    </source>
</evidence>